<feature type="transmembrane region" description="Helical" evidence="12">
    <location>
        <begin position="37"/>
        <end position="60"/>
    </location>
</feature>
<sequence>MAALILFVSHFRIVIENLSKYGILFNWNTVQTYLDPFFLILGTIAIQTHAIIGLKLEIWVLGHLNEMRYIRIFNGATFLNILGVVLLPSLLVFFGRPSFATGGLLLMQAMMMWMKLISFALVNRDLRRIHQEGSKSNPEDVLKKLVDNGELVQYPLNLTIHNMYYFIMAPTLVYQMNYPRTAKIRWYWLMGKLVQFIFFSLLMVILVEQFIMPTIKNTIKYHLDKGTDLPYLLARLLKLAIPSLLVWLIMFYAFFHLYLNILGELLRFGDRAFYQDWWNSTTLGEYWRRWNLPVHNWLVRHVYHPIRRRGSPRPLSALIIFFISAVFHELLASIPLSMVRWHFFMGMLLQVPLIIVTERWTKGHQMGNIFFWLFFCVIGQPMIMLLYYHDYMAAQAT</sequence>
<feature type="transmembrane region" description="Helical" evidence="12">
    <location>
        <begin position="100"/>
        <end position="122"/>
    </location>
</feature>
<keyword evidence="7" id="KW-0256">Endoplasmic reticulum</keyword>
<evidence type="ECO:0000256" key="9">
    <source>
        <dbReference type="ARBA" id="ARBA00023136"/>
    </source>
</evidence>
<feature type="active site" evidence="11">
    <location>
        <position position="328"/>
    </location>
</feature>
<keyword evidence="8 12" id="KW-1133">Transmembrane helix</keyword>
<evidence type="ECO:0000256" key="12">
    <source>
        <dbReference type="SAM" id="Phobius"/>
    </source>
</evidence>
<feature type="transmembrane region" description="Helical" evidence="12">
    <location>
        <begin position="369"/>
        <end position="388"/>
    </location>
</feature>
<feature type="transmembrane region" description="Helical" evidence="12">
    <location>
        <begin position="72"/>
        <end position="94"/>
    </location>
</feature>
<dbReference type="GO" id="GO:0004144">
    <property type="term" value="F:diacylglycerol O-acyltransferase activity"/>
    <property type="evidence" value="ECO:0007669"/>
    <property type="project" value="UniProtKB-EC"/>
</dbReference>
<name>A0A6B2L5C6_9EUKA</name>
<evidence type="ECO:0000256" key="1">
    <source>
        <dbReference type="ARBA" id="ARBA00004477"/>
    </source>
</evidence>
<organism evidence="13">
    <name type="scientific">Arcella intermedia</name>
    <dbReference type="NCBI Taxonomy" id="1963864"/>
    <lineage>
        <taxon>Eukaryota</taxon>
        <taxon>Amoebozoa</taxon>
        <taxon>Tubulinea</taxon>
        <taxon>Elardia</taxon>
        <taxon>Arcellinida</taxon>
        <taxon>Sphaerothecina</taxon>
        <taxon>Arcellidae</taxon>
        <taxon>Arcella</taxon>
    </lineage>
</organism>
<feature type="transmembrane region" description="Helical" evidence="12">
    <location>
        <begin position="239"/>
        <end position="259"/>
    </location>
</feature>
<protein>
    <recommendedName>
        <fullName evidence="4">diacylglycerol O-acyltransferase</fullName>
        <ecNumber evidence="4">2.3.1.20</ecNumber>
    </recommendedName>
</protein>
<feature type="transmembrane region" description="Helical" evidence="12">
    <location>
        <begin position="186"/>
        <end position="207"/>
    </location>
</feature>
<keyword evidence="5" id="KW-0808">Transferase</keyword>
<evidence type="ECO:0000256" key="5">
    <source>
        <dbReference type="ARBA" id="ARBA00022679"/>
    </source>
</evidence>
<accession>A0A6B2L5C6</accession>
<evidence type="ECO:0000256" key="7">
    <source>
        <dbReference type="ARBA" id="ARBA00022824"/>
    </source>
</evidence>
<dbReference type="PIRSF" id="PIRSF000439">
    <property type="entry name" value="Oat_ACAT_DAG_ARE"/>
    <property type="match status" value="1"/>
</dbReference>
<evidence type="ECO:0000256" key="6">
    <source>
        <dbReference type="ARBA" id="ARBA00022692"/>
    </source>
</evidence>
<keyword evidence="9 12" id="KW-0472">Membrane</keyword>
<evidence type="ECO:0000256" key="11">
    <source>
        <dbReference type="PIRSR" id="PIRSR000439-1"/>
    </source>
</evidence>
<dbReference type="AlphaFoldDB" id="A0A6B2L5C6"/>
<comment type="similarity">
    <text evidence="3">Belongs to the membrane-bound acyltransferase family. Sterol o-acyltransferase subfamily.</text>
</comment>
<reference evidence="13" key="1">
    <citation type="journal article" date="2020" name="J. Eukaryot. Microbiol.">
        <title>De novo Sequencing, Assembly and Annotation of the Transcriptome for the Free-Living Testate Amoeba Arcella intermedia.</title>
        <authorList>
            <person name="Ribeiro G.M."/>
            <person name="Porfirio-Sousa A.L."/>
            <person name="Maurer-Alcala X.X."/>
            <person name="Katz L.A."/>
            <person name="Lahr D.J.G."/>
        </authorList>
    </citation>
    <scope>NUCLEOTIDE SEQUENCE</scope>
</reference>
<dbReference type="InterPro" id="IPR004299">
    <property type="entry name" value="MBOAT_fam"/>
</dbReference>
<dbReference type="InterPro" id="IPR014371">
    <property type="entry name" value="Oat_ACAT_DAG_ARE"/>
</dbReference>
<evidence type="ECO:0000256" key="2">
    <source>
        <dbReference type="ARBA" id="ARBA00005189"/>
    </source>
</evidence>
<proteinExistence type="inferred from homology"/>
<dbReference type="PANTHER" id="PTHR10408:SF7">
    <property type="entry name" value="DIACYLGLYCEROL O-ACYLTRANSFERASE 1"/>
    <property type="match status" value="1"/>
</dbReference>
<evidence type="ECO:0000256" key="3">
    <source>
        <dbReference type="ARBA" id="ARBA00009010"/>
    </source>
</evidence>
<dbReference type="EMBL" id="GIBP01003059">
    <property type="protein sequence ID" value="NDV32028.1"/>
    <property type="molecule type" value="Transcribed_RNA"/>
</dbReference>
<keyword evidence="6 12" id="KW-0812">Transmembrane</keyword>
<evidence type="ECO:0000256" key="4">
    <source>
        <dbReference type="ARBA" id="ARBA00013244"/>
    </source>
</evidence>
<comment type="pathway">
    <text evidence="2">Lipid metabolism.</text>
</comment>
<dbReference type="EC" id="2.3.1.20" evidence="4"/>
<evidence type="ECO:0000313" key="13">
    <source>
        <dbReference type="EMBL" id="NDV32028.1"/>
    </source>
</evidence>
<evidence type="ECO:0000256" key="8">
    <source>
        <dbReference type="ARBA" id="ARBA00022989"/>
    </source>
</evidence>
<dbReference type="Pfam" id="PF03062">
    <property type="entry name" value="MBOAT"/>
    <property type="match status" value="1"/>
</dbReference>
<keyword evidence="10" id="KW-0012">Acyltransferase</keyword>
<evidence type="ECO:0000256" key="10">
    <source>
        <dbReference type="ARBA" id="ARBA00023315"/>
    </source>
</evidence>
<dbReference type="GO" id="GO:0005789">
    <property type="term" value="C:endoplasmic reticulum membrane"/>
    <property type="evidence" value="ECO:0007669"/>
    <property type="project" value="UniProtKB-SubCell"/>
</dbReference>
<dbReference type="GO" id="GO:0019432">
    <property type="term" value="P:triglyceride biosynthetic process"/>
    <property type="evidence" value="ECO:0007669"/>
    <property type="project" value="TreeGrafter"/>
</dbReference>
<comment type="subcellular location">
    <subcellularLocation>
        <location evidence="1">Endoplasmic reticulum membrane</location>
        <topology evidence="1">Multi-pass membrane protein</topology>
    </subcellularLocation>
</comment>
<dbReference type="PANTHER" id="PTHR10408">
    <property type="entry name" value="STEROL O-ACYLTRANSFERASE"/>
    <property type="match status" value="1"/>
</dbReference>
<feature type="transmembrane region" description="Helical" evidence="12">
    <location>
        <begin position="315"/>
        <end position="334"/>
    </location>
</feature>